<dbReference type="InterPro" id="IPR032782">
    <property type="entry name" value="KhpB_N"/>
</dbReference>
<dbReference type="Gene3D" id="3.30.30.80">
    <property type="entry name" value="probable RNA-binding protein from clostridium symbiosum atcc 14940"/>
    <property type="match status" value="1"/>
</dbReference>
<keyword evidence="2 4" id="KW-0143">Chaperone</keyword>
<evidence type="ECO:0000259" key="6">
    <source>
        <dbReference type="PROSITE" id="PS51061"/>
    </source>
</evidence>
<gene>
    <name evidence="4" type="primary">khpB</name>
    <name evidence="4" type="synonym">eloR</name>
    <name evidence="7" type="ORF">CAY53_07570</name>
</gene>
<dbReference type="InterPro" id="IPR038247">
    <property type="entry name" value="Jag_N_dom_sf"/>
</dbReference>
<dbReference type="PROSITE" id="PS51061">
    <property type="entry name" value="R3H"/>
    <property type="match status" value="1"/>
</dbReference>
<keyword evidence="3 4" id="KW-0961">Cell wall biogenesis/degradation</keyword>
<keyword evidence="8" id="KW-1185">Reference proteome</keyword>
<dbReference type="GO" id="GO:0071555">
    <property type="term" value="P:cell wall organization"/>
    <property type="evidence" value="ECO:0007669"/>
    <property type="project" value="UniProtKB-KW"/>
</dbReference>
<dbReference type="Pfam" id="PF01424">
    <property type="entry name" value="R3H"/>
    <property type="match status" value="1"/>
</dbReference>
<dbReference type="GO" id="GO:0005737">
    <property type="term" value="C:cytoplasm"/>
    <property type="evidence" value="ECO:0007669"/>
    <property type="project" value="UniProtKB-SubCell"/>
</dbReference>
<keyword evidence="4" id="KW-0963">Cytoplasm</keyword>
<comment type="similarity">
    <text evidence="4">Belongs to the KhpB RNA-binding protein family.</text>
</comment>
<dbReference type="SMART" id="SM01245">
    <property type="entry name" value="Jag_N"/>
    <property type="match status" value="1"/>
</dbReference>
<comment type="subunit">
    <text evidence="4">Forms a complex with KhpA.</text>
</comment>
<proteinExistence type="inferred from homology"/>
<comment type="domain">
    <text evidence="4">Has an N-terminal Jag-N domain and 2 RNA-binding domains (KH and R3H).</text>
</comment>
<dbReference type="InterPro" id="IPR001374">
    <property type="entry name" value="R3H_dom"/>
</dbReference>
<dbReference type="SMART" id="SM00393">
    <property type="entry name" value="R3H"/>
    <property type="match status" value="1"/>
</dbReference>
<accession>A0A2L1GNS5</accession>
<dbReference type="GO" id="GO:0003723">
    <property type="term" value="F:RNA binding"/>
    <property type="evidence" value="ECO:0007669"/>
    <property type="project" value="UniProtKB-UniRule"/>
</dbReference>
<evidence type="ECO:0000256" key="3">
    <source>
        <dbReference type="ARBA" id="ARBA00023316"/>
    </source>
</evidence>
<dbReference type="PANTHER" id="PTHR35800">
    <property type="entry name" value="PROTEIN JAG"/>
    <property type="match status" value="1"/>
</dbReference>
<name>A0A2L1GNS5_9BACT</name>
<comment type="function">
    <text evidence="4">A probable RNA chaperone. Forms a complex with KhpA which binds to cellular RNA and controls its expression. Plays a role in peptidoglycan (PG) homeostasis and cell length regulation.</text>
</comment>
<dbReference type="InterPro" id="IPR038008">
    <property type="entry name" value="Jag_KH"/>
</dbReference>
<dbReference type="KEGG" id="deo:CAY53_07570"/>
<dbReference type="Proteomes" id="UP000239867">
    <property type="component" value="Chromosome"/>
</dbReference>
<keyword evidence="1 4" id="KW-0133">Cell shape</keyword>
<feature type="domain" description="R3H" evidence="6">
    <location>
        <begin position="223"/>
        <end position="289"/>
    </location>
</feature>
<reference evidence="7 8" key="1">
    <citation type="journal article" date="2018" name="MBio">
        <title>Insights into the evolution of host association through the isolation and characterization of a novel human periodontal pathobiont, Desulfobulbus oralis.</title>
        <authorList>
            <person name="Cross K.L."/>
            <person name="Chirania P."/>
            <person name="Xiong W."/>
            <person name="Beall C.J."/>
            <person name="Elkins J.G."/>
            <person name="Giannone R.J."/>
            <person name="Griffen A.L."/>
            <person name="Guss A.M."/>
            <person name="Hettich R.L."/>
            <person name="Joshi S.S."/>
            <person name="Mokrzan E.M."/>
            <person name="Martin R.K."/>
            <person name="Zhulin I.B."/>
            <person name="Leys E.J."/>
            <person name="Podar M."/>
        </authorList>
    </citation>
    <scope>NUCLEOTIDE SEQUENCE [LARGE SCALE GENOMIC DNA]</scope>
    <source>
        <strain evidence="7 8">ORNL</strain>
    </source>
</reference>
<dbReference type="InterPro" id="IPR039247">
    <property type="entry name" value="KhpB"/>
</dbReference>
<dbReference type="GO" id="GO:0008360">
    <property type="term" value="P:regulation of cell shape"/>
    <property type="evidence" value="ECO:0007669"/>
    <property type="project" value="UniProtKB-KW"/>
</dbReference>
<dbReference type="AlphaFoldDB" id="A0A2L1GNS5"/>
<evidence type="ECO:0000256" key="5">
    <source>
        <dbReference type="SAM" id="MobiDB-lite"/>
    </source>
</evidence>
<comment type="subcellular location">
    <subcellularLocation>
        <location evidence="4">Cytoplasm</location>
    </subcellularLocation>
</comment>
<dbReference type="GO" id="GO:0009252">
    <property type="term" value="P:peptidoglycan biosynthetic process"/>
    <property type="evidence" value="ECO:0007669"/>
    <property type="project" value="UniProtKB-UniRule"/>
</dbReference>
<dbReference type="CDD" id="cd02414">
    <property type="entry name" value="KH-II_Jag"/>
    <property type="match status" value="1"/>
</dbReference>
<dbReference type="Gene3D" id="3.30.300.20">
    <property type="match status" value="1"/>
</dbReference>
<dbReference type="Gene3D" id="3.30.1370.50">
    <property type="entry name" value="R3H-like domain"/>
    <property type="match status" value="1"/>
</dbReference>
<dbReference type="HAMAP" id="MF_00867">
    <property type="entry name" value="KhpB"/>
    <property type="match status" value="1"/>
</dbReference>
<dbReference type="InterPro" id="IPR015946">
    <property type="entry name" value="KH_dom-like_a/b"/>
</dbReference>
<comment type="caution">
    <text evidence="4">Lacks conserved residue(s) required for the propagation of feature annotation.</text>
</comment>
<dbReference type="EMBL" id="CP021255">
    <property type="protein sequence ID" value="AVD71341.1"/>
    <property type="molecule type" value="Genomic_DNA"/>
</dbReference>
<dbReference type="RefSeq" id="WP_104936608.1">
    <property type="nucleotide sequence ID" value="NZ_CP021255.1"/>
</dbReference>
<evidence type="ECO:0000313" key="7">
    <source>
        <dbReference type="EMBL" id="AVD71341.1"/>
    </source>
</evidence>
<protein>
    <recommendedName>
        <fullName evidence="4">RNA-binding protein KhpB</fullName>
    </recommendedName>
    <alternativeName>
        <fullName evidence="4">RNA-binding protein EloR</fullName>
    </alternativeName>
</protein>
<dbReference type="OrthoDB" id="9794483at2"/>
<evidence type="ECO:0000313" key="8">
    <source>
        <dbReference type="Proteomes" id="UP000239867"/>
    </source>
</evidence>
<dbReference type="PANTHER" id="PTHR35800:SF1">
    <property type="entry name" value="RNA-BINDING PROTEIN KHPB"/>
    <property type="match status" value="1"/>
</dbReference>
<evidence type="ECO:0000256" key="1">
    <source>
        <dbReference type="ARBA" id="ARBA00022960"/>
    </source>
</evidence>
<organism evidence="7 8">
    <name type="scientific">Desulfobulbus oralis</name>
    <dbReference type="NCBI Taxonomy" id="1986146"/>
    <lineage>
        <taxon>Bacteria</taxon>
        <taxon>Pseudomonadati</taxon>
        <taxon>Thermodesulfobacteriota</taxon>
        <taxon>Desulfobulbia</taxon>
        <taxon>Desulfobulbales</taxon>
        <taxon>Desulfobulbaceae</taxon>
        <taxon>Desulfobulbus</taxon>
    </lineage>
</organism>
<dbReference type="InterPro" id="IPR036867">
    <property type="entry name" value="R3H_dom_sf"/>
</dbReference>
<evidence type="ECO:0000256" key="2">
    <source>
        <dbReference type="ARBA" id="ARBA00023186"/>
    </source>
</evidence>
<sequence>MSKGKDFYGSEIAGLIEQACKELGRPREQLDIEVLETGSSGIFGLCRKKAHIRVQAKKNAPAEHTDPPAIAAVKPEKQAAGTKSPAPVKRQNAGQSARKKSAQEQVGSAGAEERADIMADQAAGPAGTEKGIEAEERSPAPECLTAIQERLDRMLSLMGLPSAVQVSFDGDTILCSITGAHEEYIAGQDGRILDNLQYLLRKMIGAGLPEKVTLSLDAAGYRKRRLALLQEQALELAAQARQSGKVKTMPALNPAERQAVHQALRHEGEIRSRSVGSGLLKKILIYKPGREGEAAAGKDRDQE</sequence>
<keyword evidence="4" id="KW-0694">RNA-binding</keyword>
<evidence type="ECO:0000256" key="4">
    <source>
        <dbReference type="HAMAP-Rule" id="MF_00867"/>
    </source>
</evidence>
<dbReference type="Pfam" id="PF14804">
    <property type="entry name" value="Jag_N"/>
    <property type="match status" value="1"/>
</dbReference>
<feature type="region of interest" description="Disordered" evidence="5">
    <location>
        <begin position="75"/>
        <end position="112"/>
    </location>
</feature>